<dbReference type="PIRSF" id="PIRSF006268">
    <property type="entry name" value="ApbE"/>
    <property type="match status" value="1"/>
</dbReference>
<dbReference type="PANTHER" id="PTHR30040:SF2">
    <property type="entry name" value="FAD:PROTEIN FMN TRANSFERASE"/>
    <property type="match status" value="1"/>
</dbReference>
<evidence type="ECO:0000256" key="2">
    <source>
        <dbReference type="ARBA" id="ARBA00016337"/>
    </source>
</evidence>
<sequence length="304" mass="31340">MPTRRRLLTIAAAAAACAGLPAGAAPLTRWQGVALGAPASIHLAHPQADRLIARALAEIARLEAIFSMHRPDSALARLNHTGRLDAPPFELLECLSLCAAVHAASGGAFDPSVQPLWRLHAETHATSRAPSAAEIAATLPRIGWTGVQAEAQAITLLRPGMALTLNGVAQGLIADKVADLLAAEGLTDILVNTGEFRALGGQPEGGPWPVHLDDAAATPVRLRDRALASSGPLGTTFDAAGRAGHILDPRTGSPAPPRWRLVSVTAPRAGLADALSTAACLLDETGIAAMIADFPEARLVGLEV</sequence>
<keyword evidence="12" id="KW-0997">Cell inner membrane</keyword>
<dbReference type="SUPFAM" id="SSF143631">
    <property type="entry name" value="ApbE-like"/>
    <property type="match status" value="1"/>
</dbReference>
<comment type="caution">
    <text evidence="13">The sequence shown here is derived from an EMBL/GenBank/DDBJ whole genome shotgun (WGS) entry which is preliminary data.</text>
</comment>
<keyword evidence="7 10" id="KW-0460">Magnesium</keyword>
<evidence type="ECO:0000256" key="7">
    <source>
        <dbReference type="ARBA" id="ARBA00022842"/>
    </source>
</evidence>
<dbReference type="InterPro" id="IPR003374">
    <property type="entry name" value="ApbE-like_sf"/>
</dbReference>
<keyword evidence="12" id="KW-1003">Cell membrane</keyword>
<comment type="function">
    <text evidence="12">Flavin transferase that catalyzes the transfer of the FMN moiety of FAD and its covalent binding to the hydroxyl group of a threonine residue in a target flavoprotein.</text>
</comment>
<dbReference type="Proteomes" id="UP000295277">
    <property type="component" value="Unassembled WGS sequence"/>
</dbReference>
<dbReference type="PROSITE" id="PS51318">
    <property type="entry name" value="TAT"/>
    <property type="match status" value="1"/>
</dbReference>
<evidence type="ECO:0000256" key="8">
    <source>
        <dbReference type="ARBA" id="ARBA00031306"/>
    </source>
</evidence>
<keyword evidence="6 10" id="KW-0274">FAD</keyword>
<dbReference type="GO" id="GO:0016740">
    <property type="term" value="F:transferase activity"/>
    <property type="evidence" value="ECO:0007669"/>
    <property type="project" value="UniProtKB-UniRule"/>
</dbReference>
<dbReference type="EMBL" id="SLVM01000007">
    <property type="protein sequence ID" value="TCM85550.1"/>
    <property type="molecule type" value="Genomic_DNA"/>
</dbReference>
<comment type="cofactor">
    <cofactor evidence="11">
        <name>Mg(2+)</name>
        <dbReference type="ChEBI" id="CHEBI:18420"/>
    </cofactor>
    <cofactor evidence="11">
        <name>Mn(2+)</name>
        <dbReference type="ChEBI" id="CHEBI:29035"/>
    </cofactor>
    <text evidence="11">Magnesium. Can also use manganese.</text>
</comment>
<comment type="subcellular location">
    <subcellularLocation>
        <location evidence="12">Cell inner membrane</location>
        <topology evidence="12">Lipid-anchor</topology>
        <orientation evidence="12">Periplasmic side</orientation>
    </subcellularLocation>
</comment>
<evidence type="ECO:0000256" key="11">
    <source>
        <dbReference type="PIRSR" id="PIRSR006268-2"/>
    </source>
</evidence>
<evidence type="ECO:0000313" key="13">
    <source>
        <dbReference type="EMBL" id="TCM85550.1"/>
    </source>
</evidence>
<dbReference type="InterPro" id="IPR024932">
    <property type="entry name" value="ApbE"/>
</dbReference>
<evidence type="ECO:0000256" key="6">
    <source>
        <dbReference type="ARBA" id="ARBA00022827"/>
    </source>
</evidence>
<feature type="binding site" evidence="11">
    <location>
        <position position="167"/>
    </location>
    <ligand>
        <name>Mg(2+)</name>
        <dbReference type="ChEBI" id="CHEBI:18420"/>
    </ligand>
</feature>
<evidence type="ECO:0000256" key="12">
    <source>
        <dbReference type="RuleBase" id="RU363002"/>
    </source>
</evidence>
<dbReference type="PANTHER" id="PTHR30040">
    <property type="entry name" value="THIAMINE BIOSYNTHESIS LIPOPROTEIN APBE"/>
    <property type="match status" value="1"/>
</dbReference>
<reference evidence="13 14" key="1">
    <citation type="submission" date="2019-03" db="EMBL/GenBank/DDBJ databases">
        <title>Genomic Encyclopedia of Type Strains, Phase IV (KMG-IV): sequencing the most valuable type-strain genomes for metagenomic binning, comparative biology and taxonomic classification.</title>
        <authorList>
            <person name="Goeker M."/>
        </authorList>
    </citation>
    <scope>NUCLEOTIDE SEQUENCE [LARGE SCALE GENOMIC DNA]</scope>
    <source>
        <strain evidence="13 14">DSM 21153</strain>
    </source>
</reference>
<accession>A0A4R1YWK2</accession>
<name>A0A4R1YWK2_9RHOB</name>
<proteinExistence type="inferred from homology"/>
<dbReference type="GO" id="GO:0005886">
    <property type="term" value="C:plasma membrane"/>
    <property type="evidence" value="ECO:0007669"/>
    <property type="project" value="UniProtKB-SubCell"/>
</dbReference>
<dbReference type="EC" id="2.7.1.180" evidence="1 10"/>
<evidence type="ECO:0000256" key="5">
    <source>
        <dbReference type="ARBA" id="ARBA00022723"/>
    </source>
</evidence>
<protein>
    <recommendedName>
        <fullName evidence="2 10">FAD:protein FMN transferase</fullName>
        <ecNumber evidence="1 10">2.7.1.180</ecNumber>
    </recommendedName>
    <alternativeName>
        <fullName evidence="8 10">Flavin transferase</fullName>
    </alternativeName>
</protein>
<dbReference type="AlphaFoldDB" id="A0A4R1YWK2"/>
<evidence type="ECO:0000256" key="1">
    <source>
        <dbReference type="ARBA" id="ARBA00011955"/>
    </source>
</evidence>
<keyword evidence="14" id="KW-1185">Reference proteome</keyword>
<keyword evidence="4 10" id="KW-0808">Transferase</keyword>
<evidence type="ECO:0000256" key="10">
    <source>
        <dbReference type="PIRNR" id="PIRNR006268"/>
    </source>
</evidence>
<evidence type="ECO:0000256" key="3">
    <source>
        <dbReference type="ARBA" id="ARBA00022630"/>
    </source>
</evidence>
<feature type="binding site" evidence="11">
    <location>
        <position position="277"/>
    </location>
    <ligand>
        <name>Mg(2+)</name>
        <dbReference type="ChEBI" id="CHEBI:18420"/>
    </ligand>
</feature>
<feature type="binding site" evidence="11">
    <location>
        <position position="273"/>
    </location>
    <ligand>
        <name>Mg(2+)</name>
        <dbReference type="ChEBI" id="CHEBI:18420"/>
    </ligand>
</feature>
<keyword evidence="12" id="KW-0732">Signal</keyword>
<dbReference type="GO" id="GO:0046872">
    <property type="term" value="F:metal ion binding"/>
    <property type="evidence" value="ECO:0007669"/>
    <property type="project" value="UniProtKB-UniRule"/>
</dbReference>
<feature type="signal peptide" evidence="12">
    <location>
        <begin position="1"/>
        <end position="24"/>
    </location>
</feature>
<feature type="chain" id="PRO_5021043739" description="FAD:protein FMN transferase" evidence="12">
    <location>
        <begin position="25"/>
        <end position="304"/>
    </location>
</feature>
<comment type="catalytic activity">
    <reaction evidence="9 10 12">
        <text>L-threonyl-[protein] + FAD = FMN-L-threonyl-[protein] + AMP + H(+)</text>
        <dbReference type="Rhea" id="RHEA:36847"/>
        <dbReference type="Rhea" id="RHEA-COMP:11060"/>
        <dbReference type="Rhea" id="RHEA-COMP:11061"/>
        <dbReference type="ChEBI" id="CHEBI:15378"/>
        <dbReference type="ChEBI" id="CHEBI:30013"/>
        <dbReference type="ChEBI" id="CHEBI:57692"/>
        <dbReference type="ChEBI" id="CHEBI:74257"/>
        <dbReference type="ChEBI" id="CHEBI:456215"/>
        <dbReference type="EC" id="2.7.1.180"/>
    </reaction>
</comment>
<evidence type="ECO:0000256" key="4">
    <source>
        <dbReference type="ARBA" id="ARBA00022679"/>
    </source>
</evidence>
<keyword evidence="3 10" id="KW-0285">Flavoprotein</keyword>
<keyword evidence="5 10" id="KW-0479">Metal-binding</keyword>
<organism evidence="13 14">
    <name type="scientific">Rhodovulum steppense</name>
    <dbReference type="NCBI Taxonomy" id="540251"/>
    <lineage>
        <taxon>Bacteria</taxon>
        <taxon>Pseudomonadati</taxon>
        <taxon>Pseudomonadota</taxon>
        <taxon>Alphaproteobacteria</taxon>
        <taxon>Rhodobacterales</taxon>
        <taxon>Paracoccaceae</taxon>
        <taxon>Rhodovulum</taxon>
    </lineage>
</organism>
<dbReference type="Pfam" id="PF02424">
    <property type="entry name" value="ApbE"/>
    <property type="match status" value="1"/>
</dbReference>
<comment type="similarity">
    <text evidence="10 12">Belongs to the ApbE family.</text>
</comment>
<evidence type="ECO:0000313" key="14">
    <source>
        <dbReference type="Proteomes" id="UP000295277"/>
    </source>
</evidence>
<dbReference type="Gene3D" id="3.10.520.10">
    <property type="entry name" value="ApbE-like domains"/>
    <property type="match status" value="1"/>
</dbReference>
<dbReference type="PROSITE" id="PS51257">
    <property type="entry name" value="PROKAR_LIPOPROTEIN"/>
    <property type="match status" value="1"/>
</dbReference>
<dbReference type="InterPro" id="IPR006311">
    <property type="entry name" value="TAT_signal"/>
</dbReference>
<evidence type="ECO:0000256" key="9">
    <source>
        <dbReference type="ARBA" id="ARBA00048540"/>
    </source>
</evidence>
<gene>
    <name evidence="13" type="ORF">EV216_107124</name>
</gene>
<keyword evidence="12" id="KW-0472">Membrane</keyword>
<keyword evidence="12 13" id="KW-0449">Lipoprotein</keyword>
<dbReference type="OrthoDB" id="9778595at2"/>
<dbReference type="RefSeq" id="WP_132694236.1">
    <property type="nucleotide sequence ID" value="NZ_SLVM01000007.1"/>
</dbReference>